<dbReference type="PANTHER" id="PTHR12984:SF6">
    <property type="entry name" value="SCY1-LIKE PROTEIN 2"/>
    <property type="match status" value="1"/>
</dbReference>
<proteinExistence type="predicted"/>
<organism evidence="1 2">
    <name type="scientific">Schistosoma margrebowiei</name>
    <dbReference type="NCBI Taxonomy" id="48269"/>
    <lineage>
        <taxon>Eukaryota</taxon>
        <taxon>Metazoa</taxon>
        <taxon>Spiralia</taxon>
        <taxon>Lophotrochozoa</taxon>
        <taxon>Platyhelminthes</taxon>
        <taxon>Trematoda</taxon>
        <taxon>Digenea</taxon>
        <taxon>Strigeidida</taxon>
        <taxon>Schistosomatoidea</taxon>
        <taxon>Schistosomatidae</taxon>
        <taxon>Schistosoma</taxon>
    </lineage>
</organism>
<dbReference type="EMBL" id="UZAI01003614">
    <property type="protein sequence ID" value="VDO81084.1"/>
    <property type="molecule type" value="Genomic_DNA"/>
</dbReference>
<dbReference type="AlphaFoldDB" id="A0A183LX38"/>
<reference evidence="1 2" key="1">
    <citation type="submission" date="2018-11" db="EMBL/GenBank/DDBJ databases">
        <authorList>
            <consortium name="Pathogen Informatics"/>
        </authorList>
    </citation>
    <scope>NUCLEOTIDE SEQUENCE [LARGE SCALE GENOMIC DNA]</scope>
    <source>
        <strain evidence="1 2">Zambia</strain>
    </source>
</reference>
<dbReference type="InterPro" id="IPR016024">
    <property type="entry name" value="ARM-type_fold"/>
</dbReference>
<name>A0A183LX38_9TREM</name>
<evidence type="ECO:0000313" key="2">
    <source>
        <dbReference type="Proteomes" id="UP000277204"/>
    </source>
</evidence>
<keyword evidence="2" id="KW-1185">Reference proteome</keyword>
<accession>A0A183LX38</accession>
<dbReference type="InterPro" id="IPR011989">
    <property type="entry name" value="ARM-like"/>
</dbReference>
<dbReference type="PANTHER" id="PTHR12984">
    <property type="entry name" value="SCY1-RELATED S/T PROTEIN KINASE-LIKE"/>
    <property type="match status" value="1"/>
</dbReference>
<sequence length="303" mass="34435">MVPFILPAVLQILDLITQDEFIQYMLPRLIPVMSMKEPIQIILIFLQNLHILSEKFPIKEFRNYVLPMLQLALDIDNKMIQELCLKSLPTIGKAMDLTVLRSSLIPRIQRLCLSTEYLSTRMNCLLCIGKLLDHLDKWIVMDDILPFLQQIKSREPTSSVLALAIHDFISSSNPPSCSSMMLTSASAGMLSAPAALPDDHPGFFDHCWGDIYRDVSLCLSLPPPPYYTGIYRLAFSHEKLGISREKLANKVLPYLIPLSIESSLNLKQYSAYASLIRDMCSYLEREQYAKLEQLHGAATDEDR</sequence>
<dbReference type="SUPFAM" id="SSF48371">
    <property type="entry name" value="ARM repeat"/>
    <property type="match status" value="1"/>
</dbReference>
<evidence type="ECO:0000313" key="1">
    <source>
        <dbReference type="EMBL" id="VDO81084.1"/>
    </source>
</evidence>
<dbReference type="InterPro" id="IPR051177">
    <property type="entry name" value="CIK-Related_Protein"/>
</dbReference>
<gene>
    <name evidence="1" type="ORF">SMRZ_LOCUS8363</name>
</gene>
<dbReference type="Proteomes" id="UP000277204">
    <property type="component" value="Unassembled WGS sequence"/>
</dbReference>
<protein>
    <submittedName>
        <fullName evidence="1">Uncharacterized protein</fullName>
    </submittedName>
</protein>
<dbReference type="Gene3D" id="1.25.10.10">
    <property type="entry name" value="Leucine-rich Repeat Variant"/>
    <property type="match status" value="1"/>
</dbReference>